<dbReference type="Gene3D" id="2.160.20.110">
    <property type="match status" value="1"/>
</dbReference>
<dbReference type="EMBL" id="CP002345">
    <property type="protein sequence ID" value="ADQ78238.1"/>
    <property type="molecule type" value="Genomic_DNA"/>
</dbReference>
<dbReference type="InterPro" id="IPR003343">
    <property type="entry name" value="Big_2"/>
</dbReference>
<dbReference type="KEGG" id="ppn:Palpr_0076"/>
<dbReference type="AlphaFoldDB" id="E4T0W3"/>
<dbReference type="SMART" id="SM00635">
    <property type="entry name" value="BID_2"/>
    <property type="match status" value="1"/>
</dbReference>
<reference key="1">
    <citation type="submission" date="2010-11" db="EMBL/GenBank/DDBJ databases">
        <title>The complete genome of Paludibacter propionicigenes DSM 17365.</title>
        <authorList>
            <consortium name="US DOE Joint Genome Institute (JGI-PGF)"/>
            <person name="Lucas S."/>
            <person name="Copeland A."/>
            <person name="Lapidus A."/>
            <person name="Bruce D."/>
            <person name="Goodwin L."/>
            <person name="Pitluck S."/>
            <person name="Kyrpides N."/>
            <person name="Mavromatis K."/>
            <person name="Ivanova N."/>
            <person name="Munk A.C."/>
            <person name="Brettin T."/>
            <person name="Detter J.C."/>
            <person name="Han C."/>
            <person name="Tapia R."/>
            <person name="Land M."/>
            <person name="Hauser L."/>
            <person name="Markowitz V."/>
            <person name="Cheng J.-F."/>
            <person name="Hugenholtz P."/>
            <person name="Woyke T."/>
            <person name="Wu D."/>
            <person name="Gronow S."/>
            <person name="Wellnitz S."/>
            <person name="Brambilla E."/>
            <person name="Klenk H.-P."/>
            <person name="Eisen J.A."/>
        </authorList>
    </citation>
    <scope>NUCLEOTIDE SEQUENCE</scope>
    <source>
        <strain>WB4</strain>
    </source>
</reference>
<dbReference type="RefSeq" id="WP_013443607.1">
    <property type="nucleotide sequence ID" value="NC_014734.1"/>
</dbReference>
<protein>
    <submittedName>
        <fullName evidence="3">Ig domain protein group 2 domain protein</fullName>
    </submittedName>
</protein>
<evidence type="ECO:0000313" key="4">
    <source>
        <dbReference type="Proteomes" id="UP000008718"/>
    </source>
</evidence>
<dbReference type="PROSITE" id="PS51257">
    <property type="entry name" value="PROKAR_LIPOPROTEIN"/>
    <property type="match status" value="1"/>
</dbReference>
<dbReference type="HOGENOM" id="CLU_498603_0_0_10"/>
<keyword evidence="1" id="KW-0732">Signal</keyword>
<dbReference type="OrthoDB" id="1097396at2"/>
<proteinExistence type="predicted"/>
<gene>
    <name evidence="3" type="ordered locus">Palpr_0076</name>
</gene>
<dbReference type="SUPFAM" id="SSF49373">
    <property type="entry name" value="Invasin/intimin cell-adhesion fragments"/>
    <property type="match status" value="1"/>
</dbReference>
<feature type="domain" description="BIG2" evidence="2">
    <location>
        <begin position="25"/>
        <end position="102"/>
    </location>
</feature>
<name>E4T0W3_PALPW</name>
<evidence type="ECO:0000259" key="2">
    <source>
        <dbReference type="SMART" id="SM00635"/>
    </source>
</evidence>
<dbReference type="Pfam" id="PF02368">
    <property type="entry name" value="Big_2"/>
    <property type="match status" value="1"/>
</dbReference>
<feature type="signal peptide" evidence="1">
    <location>
        <begin position="1"/>
        <end position="20"/>
    </location>
</feature>
<feature type="chain" id="PRO_5003188996" evidence="1">
    <location>
        <begin position="21"/>
        <end position="546"/>
    </location>
</feature>
<evidence type="ECO:0000313" key="3">
    <source>
        <dbReference type="EMBL" id="ADQ78238.1"/>
    </source>
</evidence>
<dbReference type="InterPro" id="IPR008964">
    <property type="entry name" value="Invasin/intimin_cell_adhesion"/>
</dbReference>
<dbReference type="Gene3D" id="2.60.40.1080">
    <property type="match status" value="1"/>
</dbReference>
<dbReference type="Proteomes" id="UP000008718">
    <property type="component" value="Chromosome"/>
</dbReference>
<evidence type="ECO:0000256" key="1">
    <source>
        <dbReference type="SAM" id="SignalP"/>
    </source>
</evidence>
<keyword evidence="4" id="KW-1185">Reference proteome</keyword>
<reference evidence="3 4" key="2">
    <citation type="journal article" date="2011" name="Stand. Genomic Sci.">
        <title>Complete genome sequence of Paludibacter propionicigenes type strain (WB4).</title>
        <authorList>
            <person name="Gronow S."/>
            <person name="Munk C."/>
            <person name="Lapidus A."/>
            <person name="Nolan M."/>
            <person name="Lucas S."/>
            <person name="Hammon N."/>
            <person name="Deshpande S."/>
            <person name="Cheng J.F."/>
            <person name="Tapia R."/>
            <person name="Han C."/>
            <person name="Goodwin L."/>
            <person name="Pitluck S."/>
            <person name="Liolios K."/>
            <person name="Ivanova N."/>
            <person name="Mavromatis K."/>
            <person name="Mikhailova N."/>
            <person name="Pati A."/>
            <person name="Chen A."/>
            <person name="Palaniappan K."/>
            <person name="Land M."/>
            <person name="Hauser L."/>
            <person name="Chang Y.J."/>
            <person name="Jeffries C.D."/>
            <person name="Brambilla E."/>
            <person name="Rohde M."/>
            <person name="Goker M."/>
            <person name="Detter J.C."/>
            <person name="Woyke T."/>
            <person name="Bristow J."/>
            <person name="Eisen J.A."/>
            <person name="Markowitz V."/>
            <person name="Hugenholtz P."/>
            <person name="Kyrpides N.C."/>
            <person name="Klenk H.P."/>
        </authorList>
    </citation>
    <scope>NUCLEOTIDE SEQUENCE [LARGE SCALE GENOMIC DNA]</scope>
    <source>
        <strain evidence="4">DSM 17365 / JCM 13257 / WB4</strain>
    </source>
</reference>
<organism evidence="3 4">
    <name type="scientific">Paludibacter propionicigenes (strain DSM 17365 / JCM 13257 / WB4)</name>
    <dbReference type="NCBI Taxonomy" id="694427"/>
    <lineage>
        <taxon>Bacteria</taxon>
        <taxon>Pseudomonadati</taxon>
        <taxon>Bacteroidota</taxon>
        <taxon>Bacteroidia</taxon>
        <taxon>Bacteroidales</taxon>
        <taxon>Paludibacteraceae</taxon>
        <taxon>Paludibacter</taxon>
    </lineage>
</organism>
<dbReference type="eggNOG" id="COG5492">
    <property type="taxonomic scope" value="Bacteria"/>
</dbReference>
<sequence length="546" mass="57187">MKKITFFCFFSLLLFSSCSKEDVIEITQITPSQTTALLPIGDSLTLTISCIPASATVPTCTWTSSNTSVATVDNKGKIKAIGRGTATIGIISNTNNVTTQCKVTVTYKGDGSASNPYLIYTVDDLKAIRDSINTKNDVYGNKAYKLMADLDFSKEKTSNWTPIGNTAAATFKGSFDGNGKAINNMHIGSIDEYYYYPDTLRYAGFFGTINGAEIKNISIAWNQIIDGKSSGNYYVGGIAAYGSGTITNCNSSGDMTGADSKYDGRCTVGGIIGYGTITTVITNCHYNSGSVSYIKKCGDPAGYAGGIAGYIIGTISNCYSKGETGYTIKYAGGIVGYSIGAIVNCYSTNAVLPWQPNTLSGGIAGYNVGSIVNCYSVGNISGIYSGGIAGEGSDITNCYASGVIYGFEGSSSSTPPISYTGYAGGIAATIFGNISNCIALNSKVSAVPESLDASAKGYAARICSMFSASASAKNNYAATSVVVKVNDRTNVTVTDFSDTKLHGFNLSAQPVDLLNAYVSANPTFNGISLKRWKVSADVNNGYPVFE</sequence>
<accession>E4T0W3</accession>